<feature type="domain" description="UDP-glucose/GDP-mannose dehydrogenase C-terminal" evidence="8">
    <location>
        <begin position="301"/>
        <end position="388"/>
    </location>
</feature>
<dbReference type="PIRSF" id="PIRSF000124">
    <property type="entry name" value="UDPglc_GDPman_dh"/>
    <property type="match status" value="1"/>
</dbReference>
<dbReference type="Pfam" id="PF03721">
    <property type="entry name" value="UDPG_MGDP_dh_N"/>
    <property type="match status" value="1"/>
</dbReference>
<accession>A0ABR4S0C6</accession>
<evidence type="ECO:0000256" key="2">
    <source>
        <dbReference type="ARBA" id="ARBA00006601"/>
    </source>
</evidence>
<dbReference type="Pfam" id="PF03720">
    <property type="entry name" value="UDPG_MGDP_dh_C"/>
    <property type="match status" value="1"/>
</dbReference>
<dbReference type="Gene3D" id="3.40.50.720">
    <property type="entry name" value="NAD(P)-binding Rossmann-like Domain"/>
    <property type="match status" value="2"/>
</dbReference>
<dbReference type="SMART" id="SM00984">
    <property type="entry name" value="UDPG_MGDP_dh_C"/>
    <property type="match status" value="1"/>
</dbReference>
<dbReference type="InterPro" id="IPR014027">
    <property type="entry name" value="UDP-Glc/GDP-Man_DH_C"/>
</dbReference>
<sequence length="389" mass="43543">MKIAVAGTGYVGLSNALLLAQYNEVVALDINSKKIEMLNCGQSPIVDKEIELFLREKQLNFTATTDKVTAYQDASFVIIATPTDYDPATNYFNTASVEAVIRDVMTINANATMVIKSTIPVGYTEKIKQDFNCTNIIFSPEFLREGKALHDNLYPSRIIVGEQSERARTFANLLVQGTIEKKTFLFLFTNSTEAEAVKLFSNTYLAMRVAYFNELDSYAEVHGLDSRQIIEGVGLDPRIGNHYNNPSFGYGGYCLPKDTKQLLANYQDVPNNIIGAIVDANSTRKDFIADSIIKRQPKVVGIYRLIMKSGSDNFRASSIQGIMKRLKAKGIEVIVYEPILTEPLFFNSRIVNDLEEFKTSSDVIVSNRMTEVLEDVIEKVYTRDLFGSD</sequence>
<comment type="pathway">
    <text evidence="1">Nucleotide-sugar biosynthesis; UDP-alpha-D-glucuronate biosynthesis; UDP-alpha-D-glucuronate from UDP-alpha-D-glucose: step 1/1.</text>
</comment>
<dbReference type="Pfam" id="PF00984">
    <property type="entry name" value="UDPG_MGDP_dh"/>
    <property type="match status" value="1"/>
</dbReference>
<dbReference type="InterPro" id="IPR028357">
    <property type="entry name" value="UDPglc_DH_bac"/>
</dbReference>
<evidence type="ECO:0000313" key="10">
    <source>
        <dbReference type="Proteomes" id="UP000027331"/>
    </source>
</evidence>
<dbReference type="InterPro" id="IPR001732">
    <property type="entry name" value="UDP-Glc/GDP-Man_DH_N"/>
</dbReference>
<dbReference type="PIRSF" id="PIRSF500134">
    <property type="entry name" value="UDPglc_DH_bac"/>
    <property type="match status" value="1"/>
</dbReference>
<comment type="similarity">
    <text evidence="2 7">Belongs to the UDP-glucose/GDP-mannose dehydrogenase family.</text>
</comment>
<keyword evidence="5 7" id="KW-0520">NAD</keyword>
<dbReference type="InterPro" id="IPR014026">
    <property type="entry name" value="UDP-Glc/GDP-Man_DH_dimer"/>
</dbReference>
<evidence type="ECO:0000259" key="8">
    <source>
        <dbReference type="SMART" id="SM00984"/>
    </source>
</evidence>
<dbReference type="PANTHER" id="PTHR43750:SF2">
    <property type="entry name" value="UDP-GLUCOSE 6-DEHYDROGENASE"/>
    <property type="match status" value="1"/>
</dbReference>
<dbReference type="EC" id="1.1.1.22" evidence="3 7"/>
<comment type="caution">
    <text evidence="9">The sequence shown here is derived from an EMBL/GenBank/DDBJ whole genome shotgun (WGS) entry which is preliminary data.</text>
</comment>
<organism evidence="9 10">
    <name type="scientific">Vibrio metoecus</name>
    <dbReference type="NCBI Taxonomy" id="1481663"/>
    <lineage>
        <taxon>Bacteria</taxon>
        <taxon>Pseudomonadati</taxon>
        <taxon>Pseudomonadota</taxon>
        <taxon>Gammaproteobacteria</taxon>
        <taxon>Vibrionales</taxon>
        <taxon>Vibrionaceae</taxon>
        <taxon>Vibrio</taxon>
    </lineage>
</organism>
<dbReference type="InterPro" id="IPR008927">
    <property type="entry name" value="6-PGluconate_DH-like_C_sf"/>
</dbReference>
<dbReference type="SUPFAM" id="SSF51735">
    <property type="entry name" value="NAD(P)-binding Rossmann-fold domains"/>
    <property type="match status" value="1"/>
</dbReference>
<evidence type="ECO:0000256" key="6">
    <source>
        <dbReference type="ARBA" id="ARBA00047473"/>
    </source>
</evidence>
<dbReference type="EMBL" id="JJMN01000031">
    <property type="protein sequence ID" value="KDO14950.1"/>
    <property type="molecule type" value="Genomic_DNA"/>
</dbReference>
<evidence type="ECO:0000256" key="5">
    <source>
        <dbReference type="ARBA" id="ARBA00023027"/>
    </source>
</evidence>
<gene>
    <name evidence="9" type="ORF">DP83_05240</name>
</gene>
<evidence type="ECO:0000256" key="7">
    <source>
        <dbReference type="PIRNR" id="PIRNR000124"/>
    </source>
</evidence>
<dbReference type="Gene3D" id="1.10.1040.10">
    <property type="entry name" value="N-(1-d-carboxylethyl)-l-norvaline Dehydrogenase, domain 2"/>
    <property type="match status" value="1"/>
</dbReference>
<dbReference type="PANTHER" id="PTHR43750">
    <property type="entry name" value="UDP-GLUCOSE 6-DEHYDROGENASE TUAD"/>
    <property type="match status" value="1"/>
</dbReference>
<keyword evidence="4 7" id="KW-0560">Oxidoreductase</keyword>
<protein>
    <recommendedName>
        <fullName evidence="3 7">UDP-glucose 6-dehydrogenase</fullName>
        <ecNumber evidence="3 7">1.1.1.22</ecNumber>
    </recommendedName>
</protein>
<dbReference type="NCBIfam" id="TIGR03026">
    <property type="entry name" value="NDP-sugDHase"/>
    <property type="match status" value="1"/>
</dbReference>
<dbReference type="InterPro" id="IPR036220">
    <property type="entry name" value="UDP-Glc/GDP-Man_DH_C_sf"/>
</dbReference>
<evidence type="ECO:0000256" key="1">
    <source>
        <dbReference type="ARBA" id="ARBA00004701"/>
    </source>
</evidence>
<dbReference type="Proteomes" id="UP000027331">
    <property type="component" value="Unassembled WGS sequence"/>
</dbReference>
<evidence type="ECO:0000256" key="3">
    <source>
        <dbReference type="ARBA" id="ARBA00012954"/>
    </source>
</evidence>
<dbReference type="InterPro" id="IPR036291">
    <property type="entry name" value="NAD(P)-bd_dom_sf"/>
</dbReference>
<evidence type="ECO:0000256" key="4">
    <source>
        <dbReference type="ARBA" id="ARBA00023002"/>
    </source>
</evidence>
<comment type="catalytic activity">
    <reaction evidence="6 7">
        <text>UDP-alpha-D-glucose + 2 NAD(+) + H2O = UDP-alpha-D-glucuronate + 2 NADH + 3 H(+)</text>
        <dbReference type="Rhea" id="RHEA:23596"/>
        <dbReference type="ChEBI" id="CHEBI:15377"/>
        <dbReference type="ChEBI" id="CHEBI:15378"/>
        <dbReference type="ChEBI" id="CHEBI:57540"/>
        <dbReference type="ChEBI" id="CHEBI:57945"/>
        <dbReference type="ChEBI" id="CHEBI:58052"/>
        <dbReference type="ChEBI" id="CHEBI:58885"/>
        <dbReference type="EC" id="1.1.1.22"/>
    </reaction>
</comment>
<dbReference type="SUPFAM" id="SSF52413">
    <property type="entry name" value="UDP-glucose/GDP-mannose dehydrogenase C-terminal domain"/>
    <property type="match status" value="1"/>
</dbReference>
<dbReference type="SUPFAM" id="SSF48179">
    <property type="entry name" value="6-phosphogluconate dehydrogenase C-terminal domain-like"/>
    <property type="match status" value="1"/>
</dbReference>
<evidence type="ECO:0000313" key="9">
    <source>
        <dbReference type="EMBL" id="KDO14950.1"/>
    </source>
</evidence>
<dbReference type="InterPro" id="IPR017476">
    <property type="entry name" value="UDP-Glc/GDP-Man"/>
</dbReference>
<dbReference type="InterPro" id="IPR013328">
    <property type="entry name" value="6PGD_dom2"/>
</dbReference>
<reference evidence="9 10" key="1">
    <citation type="submission" date="2014-04" db="EMBL/GenBank/DDBJ databases">
        <title>Vibrio metecus sp. nov., a close relative of Vibrio cholerae isolated from coastal brackish ponds and clinical specimens.</title>
        <authorList>
            <person name="Kirchberger P.C."/>
            <person name="Turnsek M."/>
            <person name="Hunt D.E."/>
            <person name="Haley B.J."/>
            <person name="Colwell R."/>
            <person name="Polz M.F."/>
            <person name="Tarr C.L."/>
            <person name="Boucher Y."/>
        </authorList>
    </citation>
    <scope>NUCLEOTIDE SEQUENCE [LARGE SCALE GENOMIC DNA]</scope>
    <source>
        <strain evidence="10">PPCK-2014</strain>
    </source>
</reference>
<keyword evidence="10" id="KW-1185">Reference proteome</keyword>
<name>A0ABR4S0C6_VIBMT</name>
<proteinExistence type="inferred from homology"/>